<evidence type="ECO:0000256" key="8">
    <source>
        <dbReference type="ARBA" id="ARBA00023054"/>
    </source>
</evidence>
<evidence type="ECO:0000256" key="1">
    <source>
        <dbReference type="ARBA" id="ARBA00004120"/>
    </source>
</evidence>
<dbReference type="GO" id="GO:0042073">
    <property type="term" value="P:intraciliary transport"/>
    <property type="evidence" value="ECO:0007669"/>
    <property type="project" value="InterPro"/>
</dbReference>
<dbReference type="PANTHER" id="PTHR15614:SF2">
    <property type="entry name" value="INTRAFLAGELLAR TRANSPORT PROTEIN 81 HOMOLOG"/>
    <property type="match status" value="1"/>
</dbReference>
<dbReference type="FunFam" id="1.10.418.70:FF:000001">
    <property type="entry name" value="Intraflagellar transport protein 81 homolog"/>
    <property type="match status" value="1"/>
</dbReference>
<comment type="function">
    <text evidence="13">Component of the intraflagellar transport (IFT) complex B: together with IFT74, forms a tubulin-binding module that specifically mediates transport of tubulin within the cilium. Binds tubulin via its CH (calponin-homology)-like region. Required for ciliogenesis. Required for proper regulation of SHH signaling. Plays an important role during spermatogenesis by modulating the assembly and elongation of the sperm flagella.</text>
</comment>
<evidence type="ECO:0000256" key="10">
    <source>
        <dbReference type="ARBA" id="ARBA00023212"/>
    </source>
</evidence>
<evidence type="ECO:0000256" key="3">
    <source>
        <dbReference type="ARBA" id="ARBA00022553"/>
    </source>
</evidence>
<keyword evidence="9" id="KW-0969">Cilium</keyword>
<feature type="domain" description="IFT81 calponin homology" evidence="17">
    <location>
        <begin position="5"/>
        <end position="125"/>
    </location>
</feature>
<dbReference type="Proteomes" id="UP000079169">
    <property type="component" value="Unplaced"/>
</dbReference>
<comment type="subcellular location">
    <subcellularLocation>
        <location evidence="1">Cytoplasm</location>
        <location evidence="1">Cytoskeleton</location>
        <location evidence="1">Cilium basal body</location>
    </subcellularLocation>
</comment>
<dbReference type="Gene3D" id="1.10.287.1490">
    <property type="match status" value="1"/>
</dbReference>
<sequence length="369" mass="42467">MHSAVKYIVNELNKPPYNKRFNIVSFDSLSSEDLLQVVSDVLGELDASHKVDLRIEVPEQTIVRILSFLRVLKYRPNSEISPQVFRQGLLNGDKHIIHPILEWLLKNTKDLQKRAYLGKYLVKLEIPNEILTDVDIYNIYEQYESLVENFKAVHKESEAIENSGVNINELRNDLMAMENERDIVIKRLEQMSRKPKALEALTSVSSGKCIPHDTDNREELTAFIAQVSNSIATHKNRMMPLLEELRPLREEAANVSAEYEEVKKNYDRTSAILETGAEKLSQEVSSLREEKLSTELEIGLLASKAQIARVEIQRSSGDTGKAMKEAVMQRIQEREKVGRALKEQHKQMKDSQEQSVRQKLLWTNLLRYV</sequence>
<dbReference type="AlphaFoldDB" id="A0A3Q0J1W9"/>
<reference evidence="19" key="1">
    <citation type="submission" date="2025-08" db="UniProtKB">
        <authorList>
            <consortium name="RefSeq"/>
        </authorList>
    </citation>
    <scope>IDENTIFICATION</scope>
</reference>
<evidence type="ECO:0000259" key="17">
    <source>
        <dbReference type="Pfam" id="PF18383"/>
    </source>
</evidence>
<proteinExistence type="inferred from homology"/>
<dbReference type="KEGG" id="dci:103513479"/>
<evidence type="ECO:0000256" key="13">
    <source>
        <dbReference type="ARBA" id="ARBA00055755"/>
    </source>
</evidence>
<dbReference type="Gene3D" id="1.10.418.70">
    <property type="entry name" value="Intraflagellar transport protein 81, N-terminal domain"/>
    <property type="match status" value="1"/>
</dbReference>
<evidence type="ECO:0000256" key="11">
    <source>
        <dbReference type="ARBA" id="ARBA00023273"/>
    </source>
</evidence>
<comment type="similarity">
    <text evidence="12">Belongs to the IFT81 family.</text>
</comment>
<evidence type="ECO:0000256" key="7">
    <source>
        <dbReference type="ARBA" id="ARBA00022990"/>
    </source>
</evidence>
<keyword evidence="10" id="KW-0206">Cytoskeleton</keyword>
<evidence type="ECO:0000256" key="16">
    <source>
        <dbReference type="SAM" id="Coils"/>
    </source>
</evidence>
<evidence type="ECO:0000256" key="9">
    <source>
        <dbReference type="ARBA" id="ARBA00023069"/>
    </source>
</evidence>
<evidence type="ECO:0000256" key="2">
    <source>
        <dbReference type="ARBA" id="ARBA00022490"/>
    </source>
</evidence>
<feature type="coiled-coil region" evidence="16">
    <location>
        <begin position="160"/>
        <end position="194"/>
    </location>
</feature>
<dbReference type="GO" id="GO:0015631">
    <property type="term" value="F:tubulin binding"/>
    <property type="evidence" value="ECO:0007669"/>
    <property type="project" value="InterPro"/>
</dbReference>
<keyword evidence="7" id="KW-0007">Acetylation</keyword>
<dbReference type="PANTHER" id="PTHR15614">
    <property type="entry name" value="INTRAFLAGELLAR TRANSPORT PROTEIN 81 HOMOLOG"/>
    <property type="match status" value="1"/>
</dbReference>
<dbReference type="GO" id="GO:0030154">
    <property type="term" value="P:cell differentiation"/>
    <property type="evidence" value="ECO:0007669"/>
    <property type="project" value="UniProtKB-KW"/>
</dbReference>
<evidence type="ECO:0000313" key="19">
    <source>
        <dbReference type="RefSeq" id="XP_026682456.1"/>
    </source>
</evidence>
<organism evidence="18 19">
    <name type="scientific">Diaphorina citri</name>
    <name type="common">Asian citrus psyllid</name>
    <dbReference type="NCBI Taxonomy" id="121845"/>
    <lineage>
        <taxon>Eukaryota</taxon>
        <taxon>Metazoa</taxon>
        <taxon>Ecdysozoa</taxon>
        <taxon>Arthropoda</taxon>
        <taxon>Hexapoda</taxon>
        <taxon>Insecta</taxon>
        <taxon>Pterygota</taxon>
        <taxon>Neoptera</taxon>
        <taxon>Paraneoptera</taxon>
        <taxon>Hemiptera</taxon>
        <taxon>Sternorrhyncha</taxon>
        <taxon>Psylloidea</taxon>
        <taxon>Psyllidae</taxon>
        <taxon>Diaphorininae</taxon>
        <taxon>Diaphorina</taxon>
    </lineage>
</organism>
<keyword evidence="2" id="KW-0963">Cytoplasm</keyword>
<dbReference type="GO" id="GO:0007283">
    <property type="term" value="P:spermatogenesis"/>
    <property type="evidence" value="ECO:0007669"/>
    <property type="project" value="UniProtKB-KW"/>
</dbReference>
<keyword evidence="11" id="KW-0966">Cell projection</keyword>
<feature type="coiled-coil region" evidence="16">
    <location>
        <begin position="245"/>
        <end position="297"/>
    </location>
</feature>
<dbReference type="GO" id="GO:0030992">
    <property type="term" value="C:intraciliary transport particle B"/>
    <property type="evidence" value="ECO:0007669"/>
    <property type="project" value="InterPro"/>
</dbReference>
<dbReference type="PaxDb" id="121845-A0A3Q0J1W9"/>
<evidence type="ECO:0000256" key="5">
    <source>
        <dbReference type="ARBA" id="ARBA00022794"/>
    </source>
</evidence>
<dbReference type="InterPro" id="IPR043016">
    <property type="entry name" value="IFT81_N_sf"/>
</dbReference>
<keyword evidence="4" id="KW-0221">Differentiation</keyword>
<keyword evidence="6" id="KW-0744">Spermatogenesis</keyword>
<dbReference type="GeneID" id="103513479"/>
<evidence type="ECO:0000256" key="4">
    <source>
        <dbReference type="ARBA" id="ARBA00022782"/>
    </source>
</evidence>
<dbReference type="STRING" id="121845.A0A3Q0J1W9"/>
<evidence type="ECO:0000256" key="12">
    <source>
        <dbReference type="ARBA" id="ARBA00043983"/>
    </source>
</evidence>
<dbReference type="GO" id="GO:0060271">
    <property type="term" value="P:cilium assembly"/>
    <property type="evidence" value="ECO:0007669"/>
    <property type="project" value="InterPro"/>
</dbReference>
<dbReference type="InterPro" id="IPR029600">
    <property type="entry name" value="IFT81"/>
</dbReference>
<dbReference type="InterPro" id="IPR041146">
    <property type="entry name" value="IFT81_CH"/>
</dbReference>
<evidence type="ECO:0000313" key="18">
    <source>
        <dbReference type="Proteomes" id="UP000079169"/>
    </source>
</evidence>
<dbReference type="RefSeq" id="XP_026682456.1">
    <property type="nucleotide sequence ID" value="XM_026826655.1"/>
</dbReference>
<keyword evidence="5" id="KW-0970">Cilium biogenesis/degradation</keyword>
<keyword evidence="8 16" id="KW-0175">Coiled coil</keyword>
<dbReference type="GO" id="GO:0036064">
    <property type="term" value="C:ciliary basal body"/>
    <property type="evidence" value="ECO:0007669"/>
    <property type="project" value="TreeGrafter"/>
</dbReference>
<evidence type="ECO:0000256" key="14">
    <source>
        <dbReference type="ARBA" id="ARBA00073058"/>
    </source>
</evidence>
<keyword evidence="18" id="KW-1185">Reference proteome</keyword>
<protein>
    <recommendedName>
        <fullName evidence="14">Intraflagellar transport protein 81 homolog</fullName>
    </recommendedName>
    <alternativeName>
        <fullName evidence="15">Carnitine deficiency-associated protein expressed in ventricle 1</fullName>
    </alternativeName>
</protein>
<accession>A0A3Q0J1W9</accession>
<name>A0A3Q0J1W9_DIACI</name>
<evidence type="ECO:0000256" key="6">
    <source>
        <dbReference type="ARBA" id="ARBA00022871"/>
    </source>
</evidence>
<keyword evidence="3" id="KW-0597">Phosphoprotein</keyword>
<evidence type="ECO:0000256" key="15">
    <source>
        <dbReference type="ARBA" id="ARBA00079903"/>
    </source>
</evidence>
<gene>
    <name evidence="19" type="primary">LOC103513479</name>
</gene>
<dbReference type="Pfam" id="PF18383">
    <property type="entry name" value="IFT81_CH"/>
    <property type="match status" value="1"/>
</dbReference>